<dbReference type="GO" id="GO:0003677">
    <property type="term" value="F:DNA binding"/>
    <property type="evidence" value="ECO:0007669"/>
    <property type="project" value="InterPro"/>
</dbReference>
<reference evidence="7 8" key="1">
    <citation type="journal article" date="2006" name="Genome Biol.">
        <title>Genomic analysis reveals that Pseudomonas aeruginosa virulence is combinatorial.</title>
        <authorList>
            <person name="Lee D.G."/>
            <person name="Urbach J.M."/>
            <person name="Wu G."/>
            <person name="Liberati N.T."/>
            <person name="Feinbaum R.L."/>
            <person name="Miyata S."/>
            <person name="Diggins L.T."/>
            <person name="He J."/>
            <person name="Saucier M."/>
            <person name="Deziel E."/>
            <person name="Friedman L."/>
            <person name="Li L."/>
            <person name="Grills G."/>
            <person name="Montgomery K."/>
            <person name="Kucherlapati R."/>
            <person name="Rahme L.G."/>
            <person name="Ausubel F.M."/>
        </authorList>
    </citation>
    <scope>NUCLEOTIDE SEQUENCE [LARGE SCALE GENOMIC DNA]</scope>
    <source>
        <strain evidence="7 8">UCBPP-PA14</strain>
    </source>
</reference>
<dbReference type="InterPro" id="IPR039425">
    <property type="entry name" value="RNA_pol_sigma-70-like"/>
</dbReference>
<keyword evidence="4" id="KW-0804">Transcription</keyword>
<dbReference type="AlphaFoldDB" id="A0A0H2ZB59"/>
<evidence type="ECO:0000256" key="4">
    <source>
        <dbReference type="ARBA" id="ARBA00023163"/>
    </source>
</evidence>
<evidence type="ECO:0000256" key="1">
    <source>
        <dbReference type="ARBA" id="ARBA00010641"/>
    </source>
</evidence>
<feature type="domain" description="RNA polymerase sigma factor 70 region 4 type 2" evidence="6">
    <location>
        <begin position="122"/>
        <end position="173"/>
    </location>
</feature>
<dbReference type="HOGENOM" id="CLU_047691_12_1_6"/>
<keyword evidence="2" id="KW-0805">Transcription regulation</keyword>
<dbReference type="InterPro" id="IPR036388">
    <property type="entry name" value="WH-like_DNA-bd_sf"/>
</dbReference>
<dbReference type="GO" id="GO:0016987">
    <property type="term" value="F:sigma factor activity"/>
    <property type="evidence" value="ECO:0007669"/>
    <property type="project" value="UniProtKB-KW"/>
</dbReference>
<name>A0A0H2ZB59_PSEAB</name>
<dbReference type="SUPFAM" id="SSF88946">
    <property type="entry name" value="Sigma2 domain of RNA polymerase sigma factors"/>
    <property type="match status" value="1"/>
</dbReference>
<dbReference type="KEGG" id="pau:PA14_28970"/>
<dbReference type="Gene3D" id="1.10.10.10">
    <property type="entry name" value="Winged helix-like DNA-binding domain superfamily/Winged helix DNA-binding domain"/>
    <property type="match status" value="1"/>
</dbReference>
<dbReference type="NCBIfam" id="TIGR02937">
    <property type="entry name" value="sigma70-ECF"/>
    <property type="match status" value="1"/>
</dbReference>
<dbReference type="SUPFAM" id="SSF88659">
    <property type="entry name" value="Sigma3 and sigma4 domains of RNA polymerase sigma factors"/>
    <property type="match status" value="1"/>
</dbReference>
<dbReference type="PANTHER" id="PTHR43133">
    <property type="entry name" value="RNA POLYMERASE ECF-TYPE SIGMA FACTO"/>
    <property type="match status" value="1"/>
</dbReference>
<gene>
    <name evidence="7" type="ordered locus">PA14_28970</name>
</gene>
<dbReference type="Gene3D" id="1.10.1740.10">
    <property type="match status" value="1"/>
</dbReference>
<organism evidence="7 8">
    <name type="scientific">Pseudomonas aeruginosa (strain UCBPP-PA14)</name>
    <dbReference type="NCBI Taxonomy" id="208963"/>
    <lineage>
        <taxon>Bacteria</taxon>
        <taxon>Pseudomonadati</taxon>
        <taxon>Pseudomonadota</taxon>
        <taxon>Gammaproteobacteria</taxon>
        <taxon>Pseudomonadales</taxon>
        <taxon>Pseudomonadaceae</taxon>
        <taxon>Pseudomonas</taxon>
    </lineage>
</organism>
<dbReference type="Proteomes" id="UP000000653">
    <property type="component" value="Chromosome"/>
</dbReference>
<protein>
    <recommendedName>
        <fullName evidence="6">RNA polymerase sigma factor 70 region 4 type 2 domain-containing protein</fullName>
    </recommendedName>
</protein>
<dbReference type="Pfam" id="PF08281">
    <property type="entry name" value="Sigma70_r4_2"/>
    <property type="match status" value="1"/>
</dbReference>
<evidence type="ECO:0000256" key="2">
    <source>
        <dbReference type="ARBA" id="ARBA00023015"/>
    </source>
</evidence>
<evidence type="ECO:0000259" key="6">
    <source>
        <dbReference type="Pfam" id="PF08281"/>
    </source>
</evidence>
<feature type="region of interest" description="Disordered" evidence="5">
    <location>
        <begin position="1"/>
        <end position="24"/>
    </location>
</feature>
<dbReference type="GO" id="GO:0006352">
    <property type="term" value="P:DNA-templated transcription initiation"/>
    <property type="evidence" value="ECO:0007669"/>
    <property type="project" value="InterPro"/>
</dbReference>
<evidence type="ECO:0000313" key="8">
    <source>
        <dbReference type="Proteomes" id="UP000000653"/>
    </source>
</evidence>
<dbReference type="RefSeq" id="WP_003131039.1">
    <property type="nucleotide sequence ID" value="NC_008463.1"/>
</dbReference>
<sequence>MLPPASPHPPQEERPACPTASIGKPRVEHGSRLRQWLRLCLGNAQDAADFAHGTFVRVFASRSAEALREPRCYLSASVRALMSDSFRRCATEQAYLDSLAARPEPLDIPAQTRLSILETLTAIDLALDGMGERTRQVFLAVQLEGLTYRSAGERLGVSMTTVENHMVRAMTRCLLLCKD</sequence>
<dbReference type="EMBL" id="CP000438">
    <property type="protein sequence ID" value="ABJ11943.1"/>
    <property type="molecule type" value="Genomic_DNA"/>
</dbReference>
<keyword evidence="3" id="KW-0731">Sigma factor</keyword>
<dbReference type="BioCyc" id="PAER208963:G1G74-2424-MONOMER"/>
<dbReference type="PANTHER" id="PTHR43133:SF63">
    <property type="entry name" value="RNA POLYMERASE SIGMA FACTOR FECI-RELATED"/>
    <property type="match status" value="1"/>
</dbReference>
<dbReference type="InterPro" id="IPR014284">
    <property type="entry name" value="RNA_pol_sigma-70_dom"/>
</dbReference>
<dbReference type="InterPro" id="IPR013324">
    <property type="entry name" value="RNA_pol_sigma_r3/r4-like"/>
</dbReference>
<evidence type="ECO:0000313" key="7">
    <source>
        <dbReference type="EMBL" id="ABJ11943.1"/>
    </source>
</evidence>
<comment type="similarity">
    <text evidence="1">Belongs to the sigma-70 factor family. ECF subfamily.</text>
</comment>
<proteinExistence type="inferred from homology"/>
<accession>A0A0H2ZB59</accession>
<dbReference type="InterPro" id="IPR013249">
    <property type="entry name" value="RNA_pol_sigma70_r4_t2"/>
</dbReference>
<evidence type="ECO:0000256" key="3">
    <source>
        <dbReference type="ARBA" id="ARBA00023082"/>
    </source>
</evidence>
<evidence type="ECO:0000256" key="5">
    <source>
        <dbReference type="SAM" id="MobiDB-lite"/>
    </source>
</evidence>
<dbReference type="InterPro" id="IPR013325">
    <property type="entry name" value="RNA_pol_sigma_r2"/>
</dbReference>